<evidence type="ECO:0000313" key="2">
    <source>
        <dbReference type="EMBL" id="CTR08792.1"/>
    </source>
</evidence>
<reference evidence="3 5" key="2">
    <citation type="journal article" date="2018" name="Elife">
        <title>Functional genomics of lipid metabolism in the oleaginous yeast Rhodosporidium toruloides.</title>
        <authorList>
            <person name="Coradetti S.T."/>
            <person name="Pinel D."/>
            <person name="Geiselman G."/>
            <person name="Ito M."/>
            <person name="Mondo S."/>
            <person name="Reilly M.C."/>
            <person name="Cheng Y.F."/>
            <person name="Bauer S."/>
            <person name="Grigoriev I."/>
            <person name="Gladden J.M."/>
            <person name="Simmons B.A."/>
            <person name="Brem R."/>
            <person name="Arkin A.P."/>
            <person name="Skerker J.M."/>
        </authorList>
    </citation>
    <scope>NUCLEOTIDE SEQUENCE [LARGE SCALE GENOMIC DNA]</scope>
    <source>
        <strain evidence="3 5">NBRC 0880</strain>
    </source>
</reference>
<feature type="region of interest" description="Disordered" evidence="1">
    <location>
        <begin position="228"/>
        <end position="260"/>
    </location>
</feature>
<evidence type="ECO:0000313" key="4">
    <source>
        <dbReference type="Proteomes" id="UP000199069"/>
    </source>
</evidence>
<feature type="region of interest" description="Disordered" evidence="1">
    <location>
        <begin position="77"/>
        <end position="137"/>
    </location>
</feature>
<reference evidence="2 4" key="1">
    <citation type="submission" date="2015-07" db="EMBL/GenBank/DDBJ databases">
        <authorList>
            <person name="Cajimat M.N.B."/>
            <person name="Milazzo M.L."/>
            <person name="Fulhorst C.F."/>
        </authorList>
    </citation>
    <scope>NUCLEOTIDE SEQUENCE [LARGE SCALE GENOMIC DNA]</scope>
    <source>
        <strain evidence="2">Single colony</strain>
    </source>
</reference>
<dbReference type="EMBL" id="LCTV02000008">
    <property type="protein sequence ID" value="PRQ73524.1"/>
    <property type="molecule type" value="Genomic_DNA"/>
</dbReference>
<name>A0A0K3CJH0_RHOTO</name>
<feature type="compositionally biased region" description="Low complexity" evidence="1">
    <location>
        <begin position="102"/>
        <end position="114"/>
    </location>
</feature>
<evidence type="ECO:0000313" key="5">
    <source>
        <dbReference type="Proteomes" id="UP000239560"/>
    </source>
</evidence>
<organism evidence="2 4">
    <name type="scientific">Rhodotorula toruloides</name>
    <name type="common">Yeast</name>
    <name type="synonym">Rhodosporidium toruloides</name>
    <dbReference type="NCBI Taxonomy" id="5286"/>
    <lineage>
        <taxon>Eukaryota</taxon>
        <taxon>Fungi</taxon>
        <taxon>Dikarya</taxon>
        <taxon>Basidiomycota</taxon>
        <taxon>Pucciniomycotina</taxon>
        <taxon>Microbotryomycetes</taxon>
        <taxon>Sporidiobolales</taxon>
        <taxon>Sporidiobolaceae</taxon>
        <taxon>Rhodotorula</taxon>
    </lineage>
</organism>
<accession>A0A0K3CJH0</accession>
<dbReference type="OrthoDB" id="2555959at2759"/>
<keyword evidence="4" id="KW-1185">Reference proteome</keyword>
<dbReference type="EMBL" id="CWKI01000008">
    <property type="protein sequence ID" value="CTR08792.1"/>
    <property type="molecule type" value="Genomic_DNA"/>
</dbReference>
<feature type="region of interest" description="Disordered" evidence="1">
    <location>
        <begin position="149"/>
        <end position="170"/>
    </location>
</feature>
<gene>
    <name evidence="2" type="primary">FGENESH: predicted gene_8.508</name>
    <name evidence="3" type="ORF">AAT19DRAFT_16277</name>
    <name evidence="2" type="ORF">BN2166_0046530</name>
</gene>
<evidence type="ECO:0000256" key="1">
    <source>
        <dbReference type="SAM" id="MobiDB-lite"/>
    </source>
</evidence>
<feature type="compositionally biased region" description="Pro residues" evidence="1">
    <location>
        <begin position="115"/>
        <end position="128"/>
    </location>
</feature>
<feature type="region of interest" description="Disordered" evidence="1">
    <location>
        <begin position="26"/>
        <end position="56"/>
    </location>
</feature>
<proteinExistence type="predicted"/>
<evidence type="ECO:0000313" key="3">
    <source>
        <dbReference type="EMBL" id="PRQ73524.1"/>
    </source>
</evidence>
<dbReference type="Proteomes" id="UP000199069">
    <property type="component" value="Unassembled WGS sequence"/>
</dbReference>
<feature type="compositionally biased region" description="Low complexity" evidence="1">
    <location>
        <begin position="157"/>
        <end position="167"/>
    </location>
</feature>
<dbReference type="Proteomes" id="UP000239560">
    <property type="component" value="Unassembled WGS sequence"/>
</dbReference>
<sequence length="260" mass="27467">MTALMATMKGPRCSVCLLQLTRSRPYATHAPKGRPSPARPASNEPTTTAPKSVKSPLTEMLDIFVPLTHAQKASIAHLGTPKQPKPPKNRPASPPASPTPPHGSSKTASASSTPPASPHKPVQPPPAHAPKDNAGRSTSKDFRAVLDSVLPPKKAESSPSAPSSKGGKNVEAEALPVAVARAKEKTVKDRTIFESYLVIPAATRLKIWLAVGAFAALGLYMGDRLVPEDDDAPPQWAGRRAPPPVSRDAEGRDRIVEIGR</sequence>
<dbReference type="AlphaFoldDB" id="A0A0K3CJH0"/>
<protein>
    <submittedName>
        <fullName evidence="2 3">Voltage gated chloride channel domain-containing protein</fullName>
    </submittedName>
</protein>
<feature type="compositionally biased region" description="Pro residues" evidence="1">
    <location>
        <begin position="92"/>
        <end position="101"/>
    </location>
</feature>
<feature type="compositionally biased region" description="Basic and acidic residues" evidence="1">
    <location>
        <begin position="247"/>
        <end position="260"/>
    </location>
</feature>